<feature type="compositionally biased region" description="Basic and acidic residues" evidence="1">
    <location>
        <begin position="38"/>
        <end position="51"/>
    </location>
</feature>
<dbReference type="EMBL" id="KQ999001">
    <property type="protein sequence ID" value="KZV42553.1"/>
    <property type="molecule type" value="Genomic_DNA"/>
</dbReference>
<name>A0A2Z7CDK5_9LAMI</name>
<feature type="region of interest" description="Disordered" evidence="1">
    <location>
        <begin position="1"/>
        <end position="64"/>
    </location>
</feature>
<evidence type="ECO:0000313" key="3">
    <source>
        <dbReference type="Proteomes" id="UP000250235"/>
    </source>
</evidence>
<keyword evidence="3" id="KW-1185">Reference proteome</keyword>
<evidence type="ECO:0000256" key="1">
    <source>
        <dbReference type="SAM" id="MobiDB-lite"/>
    </source>
</evidence>
<evidence type="ECO:0000313" key="2">
    <source>
        <dbReference type="EMBL" id="KZV42553.1"/>
    </source>
</evidence>
<dbReference type="AlphaFoldDB" id="A0A2Z7CDK5"/>
<dbReference type="Proteomes" id="UP000250235">
    <property type="component" value="Unassembled WGS sequence"/>
</dbReference>
<accession>A0A2Z7CDK5</accession>
<gene>
    <name evidence="2" type="ORF">F511_19907</name>
</gene>
<organism evidence="2 3">
    <name type="scientific">Dorcoceras hygrometricum</name>
    <dbReference type="NCBI Taxonomy" id="472368"/>
    <lineage>
        <taxon>Eukaryota</taxon>
        <taxon>Viridiplantae</taxon>
        <taxon>Streptophyta</taxon>
        <taxon>Embryophyta</taxon>
        <taxon>Tracheophyta</taxon>
        <taxon>Spermatophyta</taxon>
        <taxon>Magnoliopsida</taxon>
        <taxon>eudicotyledons</taxon>
        <taxon>Gunneridae</taxon>
        <taxon>Pentapetalae</taxon>
        <taxon>asterids</taxon>
        <taxon>lamiids</taxon>
        <taxon>Lamiales</taxon>
        <taxon>Gesneriaceae</taxon>
        <taxon>Didymocarpoideae</taxon>
        <taxon>Trichosporeae</taxon>
        <taxon>Loxocarpinae</taxon>
        <taxon>Dorcoceras</taxon>
    </lineage>
</organism>
<protein>
    <submittedName>
        <fullName evidence="2">Uncharacterized protein</fullName>
    </submittedName>
</protein>
<feature type="compositionally biased region" description="Basic residues" evidence="1">
    <location>
        <begin position="1"/>
        <end position="34"/>
    </location>
</feature>
<reference evidence="2 3" key="1">
    <citation type="journal article" date="2015" name="Proc. Natl. Acad. Sci. U.S.A.">
        <title>The resurrection genome of Boea hygrometrica: A blueprint for survival of dehydration.</title>
        <authorList>
            <person name="Xiao L."/>
            <person name="Yang G."/>
            <person name="Zhang L."/>
            <person name="Yang X."/>
            <person name="Zhao S."/>
            <person name="Ji Z."/>
            <person name="Zhou Q."/>
            <person name="Hu M."/>
            <person name="Wang Y."/>
            <person name="Chen M."/>
            <person name="Xu Y."/>
            <person name="Jin H."/>
            <person name="Xiao X."/>
            <person name="Hu G."/>
            <person name="Bao F."/>
            <person name="Hu Y."/>
            <person name="Wan P."/>
            <person name="Li L."/>
            <person name="Deng X."/>
            <person name="Kuang T."/>
            <person name="Xiang C."/>
            <person name="Zhu J.K."/>
            <person name="Oliver M.J."/>
            <person name="He Y."/>
        </authorList>
    </citation>
    <scope>NUCLEOTIDE SEQUENCE [LARGE SCALE GENOMIC DNA]</scope>
    <source>
        <strain evidence="3">cv. XS01</strain>
    </source>
</reference>
<proteinExistence type="predicted"/>
<sequence length="225" mass="25127">MRKIARGSARRRTQRRTNSAKKKPPQPSRHRRRLAGAAEDRRRRRHEENCARQRATPHARAHNQRCEACAASAHHRRSAAAQHHRTMTPTSGTAMRELHAQQRLAVAHHFASNGAKHPAGMCDKRACNHAAFAASARPGPSITRPARDGVAHNARRCASDAHAMHARRKRHFTVDCGRQRQSGPRPDTRLLRHPALEGVTRSARTDSPRRIGRKQFPARKAAAAA</sequence>
<feature type="region of interest" description="Disordered" evidence="1">
    <location>
        <begin position="176"/>
        <end position="225"/>
    </location>
</feature>